<dbReference type="OrthoDB" id="10257314at2759"/>
<reference evidence="8" key="1">
    <citation type="journal article" date="2021" name="Mol. Ecol. Resour.">
        <title>Apolygus lucorum genome provides insights into omnivorousness and mesophyll feeding.</title>
        <authorList>
            <person name="Liu Y."/>
            <person name="Liu H."/>
            <person name="Wang H."/>
            <person name="Huang T."/>
            <person name="Liu B."/>
            <person name="Yang B."/>
            <person name="Yin L."/>
            <person name="Li B."/>
            <person name="Zhang Y."/>
            <person name="Zhang S."/>
            <person name="Jiang F."/>
            <person name="Zhang X."/>
            <person name="Ren Y."/>
            <person name="Wang B."/>
            <person name="Wang S."/>
            <person name="Lu Y."/>
            <person name="Wu K."/>
            <person name="Fan W."/>
            <person name="Wang G."/>
        </authorList>
    </citation>
    <scope>NUCLEOTIDE SEQUENCE</scope>
    <source>
        <strain evidence="8">12Hb</strain>
    </source>
</reference>
<dbReference type="InterPro" id="IPR042098">
    <property type="entry name" value="TauD-like_sf"/>
</dbReference>
<feature type="region of interest" description="Disordered" evidence="6">
    <location>
        <begin position="368"/>
        <end position="396"/>
    </location>
</feature>
<name>A0A8S9WR45_APOLU</name>
<proteinExistence type="inferred from homology"/>
<dbReference type="InterPro" id="IPR003819">
    <property type="entry name" value="TauD/TfdA-like"/>
</dbReference>
<organism evidence="8 9">
    <name type="scientific">Apolygus lucorum</name>
    <name type="common">Small green plant bug</name>
    <name type="synonym">Lygocoris lucorum</name>
    <dbReference type="NCBI Taxonomy" id="248454"/>
    <lineage>
        <taxon>Eukaryota</taxon>
        <taxon>Metazoa</taxon>
        <taxon>Ecdysozoa</taxon>
        <taxon>Arthropoda</taxon>
        <taxon>Hexapoda</taxon>
        <taxon>Insecta</taxon>
        <taxon>Pterygota</taxon>
        <taxon>Neoptera</taxon>
        <taxon>Paraneoptera</taxon>
        <taxon>Hemiptera</taxon>
        <taxon>Heteroptera</taxon>
        <taxon>Panheteroptera</taxon>
        <taxon>Cimicomorpha</taxon>
        <taxon>Miridae</taxon>
        <taxon>Mirini</taxon>
        <taxon>Apolygus</taxon>
    </lineage>
</organism>
<evidence type="ECO:0000256" key="5">
    <source>
        <dbReference type="ARBA" id="ARBA00023004"/>
    </source>
</evidence>
<dbReference type="Gene3D" id="3.60.130.10">
    <property type="entry name" value="Clavaminate synthase-like"/>
    <property type="match status" value="1"/>
</dbReference>
<dbReference type="GO" id="GO:0051213">
    <property type="term" value="F:dioxygenase activity"/>
    <property type="evidence" value="ECO:0007669"/>
    <property type="project" value="UniProtKB-KW"/>
</dbReference>
<evidence type="ECO:0000313" key="9">
    <source>
        <dbReference type="Proteomes" id="UP000466442"/>
    </source>
</evidence>
<evidence type="ECO:0000256" key="6">
    <source>
        <dbReference type="SAM" id="MobiDB-lite"/>
    </source>
</evidence>
<sequence>MTACGKFRLPRKDFMTDVSKEYYDIKLVQIGCEVRGIDLKTENRPEVIERIKEDVTKHRLMIFKDQGVISGDRHVEISKWFGELESTFYKHHKSPHPDVFRVSNDEEEGCTGVGRTGWHIDGSFQPAPFSYSLYHMVSVPKKGATSFAPLTEIIKGLSKAKREEWDRIWMVADRRSGPIHPLIYRHPVTKKEVLCFHLGMTSGFIFDHGTAEERLASAPENRRILNSIYEEFVKDGGRIQYVHQWEVGDFIISDNLAVGHEATPETQAPRSEVGLRVLHRTTIKGTAPPLDAVLERGPYSGGASDAEPLREVVPGEVLGKRSEESGSSIPALTMKSVGDTRNDMCGHMKSHENRAVKATSGYGKPVDVTADQGNGGDTDVARPEEGESTAGGMKAGRSHHSVFKHWTLQYQGNSIPIENPVGAMSYETTAELQEELPRDAFELEGDVDAPESMRTDPSWGTETDEGSDVGNCAEEQICVLVVREECVRTAVEAVLDIACWFPAYQRILEERNTLLEHQSKLIIDKLVLTRERDMAREEKEGDIEEVSDAGAVAQVPNLLKFGFTRPI</sequence>
<gene>
    <name evidence="8" type="ORF">GE061_007227</name>
</gene>
<dbReference type="Proteomes" id="UP000466442">
    <property type="component" value="Unassembled WGS sequence"/>
</dbReference>
<keyword evidence="4" id="KW-0560">Oxidoreductase</keyword>
<dbReference type="GO" id="GO:0046872">
    <property type="term" value="F:metal ion binding"/>
    <property type="evidence" value="ECO:0007669"/>
    <property type="project" value="UniProtKB-KW"/>
</dbReference>
<comment type="caution">
    <text evidence="8">The sequence shown here is derived from an EMBL/GenBank/DDBJ whole genome shotgun (WGS) entry which is preliminary data.</text>
</comment>
<accession>A0A8S9WR45</accession>
<keyword evidence="2" id="KW-0479">Metal-binding</keyword>
<evidence type="ECO:0000256" key="2">
    <source>
        <dbReference type="ARBA" id="ARBA00022723"/>
    </source>
</evidence>
<dbReference type="SUPFAM" id="SSF51197">
    <property type="entry name" value="Clavaminate synthase-like"/>
    <property type="match status" value="1"/>
</dbReference>
<feature type="region of interest" description="Disordered" evidence="6">
    <location>
        <begin position="449"/>
        <end position="468"/>
    </location>
</feature>
<dbReference type="InterPro" id="IPR051178">
    <property type="entry name" value="TfdA_dioxygenase"/>
</dbReference>
<evidence type="ECO:0000313" key="8">
    <source>
        <dbReference type="EMBL" id="KAF6199202.1"/>
    </source>
</evidence>
<keyword evidence="3" id="KW-0223">Dioxygenase</keyword>
<comment type="similarity">
    <text evidence="1">Belongs to the TfdA dioxygenase family.</text>
</comment>
<keyword evidence="5" id="KW-0408">Iron</keyword>
<dbReference type="PANTHER" id="PTHR43779">
    <property type="entry name" value="DIOXYGENASE RV0097-RELATED"/>
    <property type="match status" value="1"/>
</dbReference>
<dbReference type="PANTHER" id="PTHR43779:SF3">
    <property type="entry name" value="(3R)-3-[(CARBOXYMETHYL)AMINO]FATTY ACID OXYGENASE_DECARBOXYLASE"/>
    <property type="match status" value="1"/>
</dbReference>
<dbReference type="AlphaFoldDB" id="A0A8S9WR45"/>
<evidence type="ECO:0000256" key="3">
    <source>
        <dbReference type="ARBA" id="ARBA00022964"/>
    </source>
</evidence>
<protein>
    <recommendedName>
        <fullName evidence="7">TauD/TfdA-like domain-containing protein</fullName>
    </recommendedName>
</protein>
<evidence type="ECO:0000256" key="1">
    <source>
        <dbReference type="ARBA" id="ARBA00005896"/>
    </source>
</evidence>
<feature type="domain" description="TauD/TfdA-like" evidence="7">
    <location>
        <begin position="30"/>
        <end position="280"/>
    </location>
</feature>
<evidence type="ECO:0000259" key="7">
    <source>
        <dbReference type="Pfam" id="PF02668"/>
    </source>
</evidence>
<evidence type="ECO:0000256" key="4">
    <source>
        <dbReference type="ARBA" id="ARBA00023002"/>
    </source>
</evidence>
<dbReference type="Pfam" id="PF02668">
    <property type="entry name" value="TauD"/>
    <property type="match status" value="1"/>
</dbReference>
<keyword evidence="9" id="KW-1185">Reference proteome</keyword>
<dbReference type="EMBL" id="WIXP02000015">
    <property type="protein sequence ID" value="KAF6199202.1"/>
    <property type="molecule type" value="Genomic_DNA"/>
</dbReference>